<dbReference type="InterPro" id="IPR050965">
    <property type="entry name" value="UPF0336/Enoyl-CoA_hydratase"/>
</dbReference>
<dbReference type="RefSeq" id="WP_114028159.1">
    <property type="nucleotide sequence ID" value="NZ_QOIL01000004.1"/>
</dbReference>
<dbReference type="InterPro" id="IPR039569">
    <property type="entry name" value="FAS1-like_DH_region"/>
</dbReference>
<dbReference type="InterPro" id="IPR029069">
    <property type="entry name" value="HotDog_dom_sf"/>
</dbReference>
<dbReference type="HAMAP" id="MF_00799">
    <property type="entry name" value="UPF0336"/>
    <property type="match status" value="1"/>
</dbReference>
<dbReference type="PIRSF" id="PIRSF018072">
    <property type="entry name" value="UCP018072"/>
    <property type="match status" value="1"/>
</dbReference>
<organism evidence="3 4">
    <name type="scientific">Sphaerisporangium album</name>
    <dbReference type="NCBI Taxonomy" id="509200"/>
    <lineage>
        <taxon>Bacteria</taxon>
        <taxon>Bacillati</taxon>
        <taxon>Actinomycetota</taxon>
        <taxon>Actinomycetes</taxon>
        <taxon>Streptosporangiales</taxon>
        <taxon>Streptosporangiaceae</taxon>
        <taxon>Sphaerisporangium</taxon>
    </lineage>
</organism>
<comment type="similarity">
    <text evidence="1">Belongs to the UPF0336 family.</text>
</comment>
<keyword evidence="4" id="KW-1185">Reference proteome</keyword>
<dbReference type="InterPro" id="IPR016709">
    <property type="entry name" value="HadA-like"/>
</dbReference>
<evidence type="ECO:0000313" key="4">
    <source>
        <dbReference type="Proteomes" id="UP000253094"/>
    </source>
</evidence>
<dbReference type="PANTHER" id="PTHR43437:SF3">
    <property type="entry name" value="HYDROXYACYL-THIOESTER DEHYDRATASE TYPE 2, MITOCHONDRIAL"/>
    <property type="match status" value="1"/>
</dbReference>
<feature type="domain" description="FAS1-like dehydratase" evidence="2">
    <location>
        <begin position="7"/>
        <end position="137"/>
    </location>
</feature>
<dbReference type="AlphaFoldDB" id="A0A367FNW1"/>
<comment type="caution">
    <text evidence="3">The sequence shown here is derived from an EMBL/GenBank/DDBJ whole genome shotgun (WGS) entry which is preliminary data.</text>
</comment>
<dbReference type="EMBL" id="QOIL01000004">
    <property type="protein sequence ID" value="RCG31589.1"/>
    <property type="molecule type" value="Genomic_DNA"/>
</dbReference>
<reference evidence="3 4" key="1">
    <citation type="submission" date="2018-06" db="EMBL/GenBank/DDBJ databases">
        <title>Sphaerisporangium craniellae sp. nov., isolated from a marine sponge in the South China Sea.</title>
        <authorList>
            <person name="Li L."/>
        </authorList>
    </citation>
    <scope>NUCLEOTIDE SEQUENCE [LARGE SCALE GENOMIC DNA]</scope>
    <source>
        <strain evidence="3 4">CCTCC AA 208026</strain>
    </source>
</reference>
<name>A0A367FNW1_9ACTN</name>
<protein>
    <recommendedName>
        <fullName evidence="1">UPF0336 protein DQ384_08450</fullName>
    </recommendedName>
</protein>
<dbReference type="GO" id="GO:0019171">
    <property type="term" value="F:(3R)-hydroxyacyl-[acyl-carrier-protein] dehydratase activity"/>
    <property type="evidence" value="ECO:0007669"/>
    <property type="project" value="TreeGrafter"/>
</dbReference>
<dbReference type="CDD" id="cd03441">
    <property type="entry name" value="R_hydratase_like"/>
    <property type="match status" value="1"/>
</dbReference>
<dbReference type="PANTHER" id="PTHR43437">
    <property type="entry name" value="HYDROXYACYL-THIOESTER DEHYDRATASE TYPE 2, MITOCHONDRIAL-RELATED"/>
    <property type="match status" value="1"/>
</dbReference>
<evidence type="ECO:0000256" key="1">
    <source>
        <dbReference type="HAMAP-Rule" id="MF_00799"/>
    </source>
</evidence>
<dbReference type="Gene3D" id="3.10.129.10">
    <property type="entry name" value="Hotdog Thioesterase"/>
    <property type="match status" value="1"/>
</dbReference>
<dbReference type="OrthoDB" id="5415111at2"/>
<dbReference type="Pfam" id="PF13452">
    <property type="entry name" value="FAS1_DH_region"/>
    <property type="match status" value="1"/>
</dbReference>
<dbReference type="Proteomes" id="UP000253094">
    <property type="component" value="Unassembled WGS sequence"/>
</dbReference>
<gene>
    <name evidence="3" type="ORF">DQ384_08450</name>
</gene>
<evidence type="ECO:0000313" key="3">
    <source>
        <dbReference type="EMBL" id="RCG31589.1"/>
    </source>
</evidence>
<proteinExistence type="inferred from homology"/>
<evidence type="ECO:0000259" key="2">
    <source>
        <dbReference type="Pfam" id="PF13452"/>
    </source>
</evidence>
<sequence>MALNRDFVGRTYPASTSYEVSRVKIKEFAAAIGDPNPIYRDPEAARAAGHPDVVAPPTFPIVFTLTGAAEALADPDLRLDFAMVVHGEQRFEYVRPIHAGDELLCESTISEIRSMGRNELLTVTSQVTTLQGEPVCTTYNTLIERGGAK</sequence>
<dbReference type="SUPFAM" id="SSF54637">
    <property type="entry name" value="Thioesterase/thiol ester dehydrase-isomerase"/>
    <property type="match status" value="1"/>
</dbReference>
<accession>A0A367FNW1</accession>
<dbReference type="GO" id="GO:0006633">
    <property type="term" value="P:fatty acid biosynthetic process"/>
    <property type="evidence" value="ECO:0007669"/>
    <property type="project" value="TreeGrafter"/>
</dbReference>